<comment type="catalytic activity">
    <reaction evidence="11">
        <text>a very-long-chain acyl-CoA + malonyl-CoA + H(+) = a very-long-chain 3-oxoacyl-CoA + CO2 + CoA</text>
        <dbReference type="Rhea" id="RHEA:32727"/>
        <dbReference type="ChEBI" id="CHEBI:15378"/>
        <dbReference type="ChEBI" id="CHEBI:16526"/>
        <dbReference type="ChEBI" id="CHEBI:57287"/>
        <dbReference type="ChEBI" id="CHEBI:57384"/>
        <dbReference type="ChEBI" id="CHEBI:90725"/>
        <dbReference type="ChEBI" id="CHEBI:90736"/>
        <dbReference type="EC" id="2.3.1.199"/>
    </reaction>
</comment>
<dbReference type="InParanoid" id="A0A0D2WQH3"/>
<keyword evidence="7 12" id="KW-1133">Transmembrane helix</keyword>
<keyword evidence="5 12" id="KW-0812">Transmembrane</keyword>
<keyword evidence="6 12" id="KW-0276">Fatty acid metabolism</keyword>
<gene>
    <name evidence="14" type="ORF">CAOG_003987</name>
</gene>
<dbReference type="Pfam" id="PF01151">
    <property type="entry name" value="ELO"/>
    <property type="match status" value="1"/>
</dbReference>
<dbReference type="EMBL" id="KE346365">
    <property type="protein sequence ID" value="KJE93158.1"/>
    <property type="molecule type" value="Genomic_DNA"/>
</dbReference>
<dbReference type="GO" id="GO:0034625">
    <property type="term" value="P:fatty acid elongation, monounsaturated fatty acid"/>
    <property type="evidence" value="ECO:0007669"/>
    <property type="project" value="TreeGrafter"/>
</dbReference>
<dbReference type="GO" id="GO:0042761">
    <property type="term" value="P:very long-chain fatty acid biosynthetic process"/>
    <property type="evidence" value="ECO:0007669"/>
    <property type="project" value="TreeGrafter"/>
</dbReference>
<evidence type="ECO:0000256" key="6">
    <source>
        <dbReference type="ARBA" id="ARBA00022832"/>
    </source>
</evidence>
<name>A0A0D2WQH3_CAPO3</name>
<evidence type="ECO:0000256" key="10">
    <source>
        <dbReference type="ARBA" id="ARBA00023160"/>
    </source>
</evidence>
<dbReference type="InterPro" id="IPR030457">
    <property type="entry name" value="ELO_CS"/>
</dbReference>
<evidence type="ECO:0000256" key="1">
    <source>
        <dbReference type="ARBA" id="ARBA00004141"/>
    </source>
</evidence>
<evidence type="ECO:0000256" key="5">
    <source>
        <dbReference type="ARBA" id="ARBA00022692"/>
    </source>
</evidence>
<dbReference type="AlphaFoldDB" id="A0A0D2WQH3"/>
<feature type="transmembrane region" description="Helical" evidence="12">
    <location>
        <begin position="264"/>
        <end position="283"/>
    </location>
</feature>
<dbReference type="EC" id="2.3.1.-" evidence="12"/>
<evidence type="ECO:0000313" key="14">
    <source>
        <dbReference type="EMBL" id="KJE93158.1"/>
    </source>
</evidence>
<dbReference type="FunCoup" id="A0A0D2WQH3">
    <property type="interactions" value="257"/>
</dbReference>
<keyword evidence="3 12" id="KW-0444">Lipid biosynthesis</keyword>
<evidence type="ECO:0000256" key="9">
    <source>
        <dbReference type="ARBA" id="ARBA00023136"/>
    </source>
</evidence>
<evidence type="ECO:0000256" key="7">
    <source>
        <dbReference type="ARBA" id="ARBA00022989"/>
    </source>
</evidence>
<evidence type="ECO:0000256" key="3">
    <source>
        <dbReference type="ARBA" id="ARBA00022516"/>
    </source>
</evidence>
<keyword evidence="8 12" id="KW-0443">Lipid metabolism</keyword>
<comment type="subcellular location">
    <subcellularLocation>
        <location evidence="1">Membrane</location>
        <topology evidence="1">Multi-pass membrane protein</topology>
    </subcellularLocation>
</comment>
<keyword evidence="9 12" id="KW-0472">Membrane</keyword>
<dbReference type="RefSeq" id="XP_004347812.1">
    <property type="nucleotide sequence ID" value="XM_004347762.2"/>
</dbReference>
<dbReference type="OrthoDB" id="434092at2759"/>
<organism evidence="14 15">
    <name type="scientific">Capsaspora owczarzaki (strain ATCC 30864)</name>
    <dbReference type="NCBI Taxonomy" id="595528"/>
    <lineage>
        <taxon>Eukaryota</taxon>
        <taxon>Filasterea</taxon>
        <taxon>Capsaspora</taxon>
    </lineage>
</organism>
<accession>A0A0D2WQH3</accession>
<evidence type="ECO:0000313" key="15">
    <source>
        <dbReference type="Proteomes" id="UP000008743"/>
    </source>
</evidence>
<dbReference type="GO" id="GO:0030148">
    <property type="term" value="P:sphingolipid biosynthetic process"/>
    <property type="evidence" value="ECO:0007669"/>
    <property type="project" value="TreeGrafter"/>
</dbReference>
<dbReference type="eggNOG" id="KOG3071">
    <property type="taxonomic scope" value="Eukaryota"/>
</dbReference>
<keyword evidence="15" id="KW-1185">Reference proteome</keyword>
<dbReference type="GO" id="GO:0009922">
    <property type="term" value="F:fatty acid elongase activity"/>
    <property type="evidence" value="ECO:0007669"/>
    <property type="project" value="UniProtKB-EC"/>
</dbReference>
<evidence type="ECO:0000256" key="8">
    <source>
        <dbReference type="ARBA" id="ARBA00023098"/>
    </source>
</evidence>
<proteinExistence type="inferred from homology"/>
<dbReference type="InterPro" id="IPR002076">
    <property type="entry name" value="ELO_fam"/>
</dbReference>
<dbReference type="GO" id="GO:0005789">
    <property type="term" value="C:endoplasmic reticulum membrane"/>
    <property type="evidence" value="ECO:0007669"/>
    <property type="project" value="TreeGrafter"/>
</dbReference>
<reference evidence="15" key="1">
    <citation type="submission" date="2011-02" db="EMBL/GenBank/DDBJ databases">
        <title>The Genome Sequence of Capsaspora owczarzaki ATCC 30864.</title>
        <authorList>
            <person name="Russ C."/>
            <person name="Cuomo C."/>
            <person name="Burger G."/>
            <person name="Gray M.W."/>
            <person name="Holland P.W.H."/>
            <person name="King N."/>
            <person name="Lang F.B.F."/>
            <person name="Roger A.J."/>
            <person name="Ruiz-Trillo I."/>
            <person name="Young S.K."/>
            <person name="Zeng Q."/>
            <person name="Gargeya S."/>
            <person name="Alvarado L."/>
            <person name="Berlin A."/>
            <person name="Chapman S.B."/>
            <person name="Chen Z."/>
            <person name="Freedman E."/>
            <person name="Gellesch M."/>
            <person name="Goldberg J."/>
            <person name="Griggs A."/>
            <person name="Gujja S."/>
            <person name="Heilman E."/>
            <person name="Heiman D."/>
            <person name="Howarth C."/>
            <person name="Mehta T."/>
            <person name="Neiman D."/>
            <person name="Pearson M."/>
            <person name="Roberts A."/>
            <person name="Saif S."/>
            <person name="Shea T."/>
            <person name="Shenoy N."/>
            <person name="Sisk P."/>
            <person name="Stolte C."/>
            <person name="Sykes S."/>
            <person name="White J."/>
            <person name="Yandava C."/>
            <person name="Haas B."/>
            <person name="Nusbaum C."/>
            <person name="Birren B."/>
        </authorList>
    </citation>
    <scope>NUCLEOTIDE SEQUENCE</scope>
    <source>
        <strain evidence="15">ATCC 30864</strain>
    </source>
</reference>
<evidence type="ECO:0000256" key="13">
    <source>
        <dbReference type="SAM" id="MobiDB-lite"/>
    </source>
</evidence>
<dbReference type="GO" id="GO:0034626">
    <property type="term" value="P:fatty acid elongation, polyunsaturated fatty acid"/>
    <property type="evidence" value="ECO:0007669"/>
    <property type="project" value="TreeGrafter"/>
</dbReference>
<feature type="transmembrane region" description="Helical" evidence="12">
    <location>
        <begin position="116"/>
        <end position="139"/>
    </location>
</feature>
<keyword evidence="10 12" id="KW-0275">Fatty acid biosynthesis</keyword>
<comment type="similarity">
    <text evidence="2 12">Belongs to the ELO family.</text>
</comment>
<comment type="catalytic activity">
    <reaction evidence="12">
        <text>an acyl-CoA + malonyl-CoA + H(+) = a 3-oxoacyl-CoA + CO2 + CoA</text>
        <dbReference type="Rhea" id="RHEA:50252"/>
        <dbReference type="ChEBI" id="CHEBI:15378"/>
        <dbReference type="ChEBI" id="CHEBI:16526"/>
        <dbReference type="ChEBI" id="CHEBI:57287"/>
        <dbReference type="ChEBI" id="CHEBI:57384"/>
        <dbReference type="ChEBI" id="CHEBI:58342"/>
        <dbReference type="ChEBI" id="CHEBI:90726"/>
    </reaction>
    <physiologicalReaction direction="left-to-right" evidence="12">
        <dbReference type="Rhea" id="RHEA:50253"/>
    </physiologicalReaction>
</comment>
<evidence type="ECO:0000256" key="4">
    <source>
        <dbReference type="ARBA" id="ARBA00022679"/>
    </source>
</evidence>
<dbReference type="PANTHER" id="PTHR11157">
    <property type="entry name" value="FATTY ACID ACYL TRANSFERASE-RELATED"/>
    <property type="match status" value="1"/>
</dbReference>
<dbReference type="Proteomes" id="UP000008743">
    <property type="component" value="Unassembled WGS sequence"/>
</dbReference>
<dbReference type="PROSITE" id="PS01188">
    <property type="entry name" value="ELO"/>
    <property type="match status" value="1"/>
</dbReference>
<feature type="transmembrane region" description="Helical" evidence="12">
    <location>
        <begin position="151"/>
        <end position="172"/>
    </location>
</feature>
<feature type="transmembrane region" description="Helical" evidence="12">
    <location>
        <begin position="334"/>
        <end position="353"/>
    </location>
</feature>
<dbReference type="PANTHER" id="PTHR11157:SF134">
    <property type="entry name" value="ELONGATION OF FATTY ACIDS PROTEIN 1-RELATED"/>
    <property type="match status" value="1"/>
</dbReference>
<keyword evidence="4 12" id="KW-0808">Transferase</keyword>
<feature type="transmembrane region" description="Helical" evidence="12">
    <location>
        <begin position="241"/>
        <end position="258"/>
    </location>
</feature>
<feature type="region of interest" description="Disordered" evidence="13">
    <location>
        <begin position="13"/>
        <end position="64"/>
    </location>
</feature>
<dbReference type="STRING" id="595528.A0A0D2WQH3"/>
<feature type="transmembrane region" description="Helical" evidence="12">
    <location>
        <begin position="76"/>
        <end position="96"/>
    </location>
</feature>
<protein>
    <recommendedName>
        <fullName evidence="12">Elongation of fatty acids protein</fullName>
        <ecNumber evidence="12">2.3.1.-</ecNumber>
    </recommendedName>
</protein>
<dbReference type="GO" id="GO:0019367">
    <property type="term" value="P:fatty acid elongation, saturated fatty acid"/>
    <property type="evidence" value="ECO:0007669"/>
    <property type="project" value="TreeGrafter"/>
</dbReference>
<dbReference type="PhylomeDB" id="A0A0D2WQH3"/>
<sequence>MGPSHITEAAYVAQAPSSKAAGKRDPVPTLVSQATPTATARTRAASAASADETPAAPATAAAAPRTRRPDVYAKGLTAWAMPAFVGLLVAAGYALADMYQETISTFQYQQRITPLHAMWVPVTAVTCYAIGIFTLKRFVMDKRDKPVDGKFIQVLMFLHNGFLSAWSLVMLLKISTQIATTGYNAFVSETDTVNECLWCDSNKAQVQNNELYFWYHVFYISKFYEFIDTVFIVIRKKPLIFLHYYHHIITLLLCWVTMDDQLAPQWICIATNTLVHVFMYYFYMVQSAGFSVWWKRHLTKLQIIQFVADQIGNHMWVYYAWIVKLACPGSVVGYAWGTGVIGSFLVLFLQFYARTYKRPAAGDKRGTPVKAE</sequence>
<feature type="transmembrane region" description="Helical" evidence="12">
    <location>
        <begin position="213"/>
        <end position="234"/>
    </location>
</feature>
<evidence type="ECO:0000256" key="11">
    <source>
        <dbReference type="ARBA" id="ARBA00047375"/>
    </source>
</evidence>
<evidence type="ECO:0000256" key="2">
    <source>
        <dbReference type="ARBA" id="ARBA00007263"/>
    </source>
</evidence>
<feature type="compositionally biased region" description="Low complexity" evidence="13">
    <location>
        <begin position="34"/>
        <end position="64"/>
    </location>
</feature>
<evidence type="ECO:0000256" key="12">
    <source>
        <dbReference type="RuleBase" id="RU361115"/>
    </source>
</evidence>